<dbReference type="InterPro" id="IPR011009">
    <property type="entry name" value="Kinase-like_dom_sf"/>
</dbReference>
<gene>
    <name evidence="2" type="ORF">SZN_00875</name>
</gene>
<feature type="domain" description="Aminoglycoside phosphotransferase" evidence="1">
    <location>
        <begin position="34"/>
        <end position="251"/>
    </location>
</feature>
<accession>G2G3X4</accession>
<comment type="caution">
    <text evidence="2">The sequence shown here is derived from an EMBL/GenBank/DDBJ whole genome shotgun (WGS) entry which is preliminary data.</text>
</comment>
<evidence type="ECO:0000259" key="1">
    <source>
        <dbReference type="Pfam" id="PF01636"/>
    </source>
</evidence>
<reference evidence="2 3" key="1">
    <citation type="submission" date="2011-08" db="EMBL/GenBank/DDBJ databases">
        <authorList>
            <person name="Lin Y."/>
            <person name="Hao X."/>
            <person name="Johnstone L."/>
            <person name="Miller S.J."/>
            <person name="Wei G."/>
            <person name="Rensing C."/>
        </authorList>
    </citation>
    <scope>NUCLEOTIDE SEQUENCE [LARGE SCALE GENOMIC DNA]</scope>
    <source>
        <strain evidence="2 3">K42</strain>
    </source>
</reference>
<dbReference type="PATRIC" id="fig|700597.3.peg.166"/>
<proteinExistence type="predicted"/>
<keyword evidence="2" id="KW-0808">Transferase</keyword>
<evidence type="ECO:0000313" key="3">
    <source>
        <dbReference type="Proteomes" id="UP000004217"/>
    </source>
</evidence>
<dbReference type="GO" id="GO:0016740">
    <property type="term" value="F:transferase activity"/>
    <property type="evidence" value="ECO:0007669"/>
    <property type="project" value="UniProtKB-KW"/>
</dbReference>
<protein>
    <submittedName>
        <fullName evidence="2">Aminoglycoside phosphotransferase</fullName>
    </submittedName>
</protein>
<dbReference type="Proteomes" id="UP000004217">
    <property type="component" value="Unassembled WGS sequence"/>
</dbReference>
<dbReference type="AlphaFoldDB" id="G2G3X4"/>
<organism evidence="2 3">
    <name type="scientific">Streptomyces zinciresistens K42</name>
    <dbReference type="NCBI Taxonomy" id="700597"/>
    <lineage>
        <taxon>Bacteria</taxon>
        <taxon>Bacillati</taxon>
        <taxon>Actinomycetota</taxon>
        <taxon>Actinomycetes</taxon>
        <taxon>Kitasatosporales</taxon>
        <taxon>Streptomycetaceae</taxon>
        <taxon>Streptomyces</taxon>
    </lineage>
</organism>
<evidence type="ECO:0000313" key="2">
    <source>
        <dbReference type="EMBL" id="EGX61870.1"/>
    </source>
</evidence>
<dbReference type="InterPro" id="IPR002575">
    <property type="entry name" value="Aminoglycoside_PTrfase"/>
</dbReference>
<dbReference type="Pfam" id="PF01636">
    <property type="entry name" value="APH"/>
    <property type="match status" value="1"/>
</dbReference>
<dbReference type="EMBL" id="AGBF01000001">
    <property type="protein sequence ID" value="EGX61870.1"/>
    <property type="molecule type" value="Genomic_DNA"/>
</dbReference>
<keyword evidence="3" id="KW-1185">Reference proteome</keyword>
<dbReference type="RefSeq" id="WP_007490629.1">
    <property type="nucleotide sequence ID" value="NZ_AGBF01000001.1"/>
</dbReference>
<dbReference type="Gene3D" id="3.90.1200.10">
    <property type="match status" value="1"/>
</dbReference>
<sequence length="296" mass="32942">MSGNTVMPPEVDLWVKRKVPGVEFIADAPWPRRSSSRVWRVHLRTHSVYVKVSRNALRYQREVYAYRHAAAALGAGRAPRLLDTDPRLGVIMTSALPGSRVLGLKLRTGQERTVHSLAGGLLRRWHELERPHPAARARAIADVDEKVEAAAAHVPKITHLLSDRHRSGIERAGQVLRLLAPYLPLGFRHGDFQARNWQWDGAARALGLFDFEESGSGIAVEDFVWLAADTWPSQPHLQTACQAGYGRDFSADEARALDAYSVLAALDDLQWAHRNNDGAEIARAVTILERVSARLL</sequence>
<dbReference type="SUPFAM" id="SSF56112">
    <property type="entry name" value="Protein kinase-like (PK-like)"/>
    <property type="match status" value="1"/>
</dbReference>
<name>G2G3X4_9ACTN</name>